<dbReference type="PRINTS" id="PR00080">
    <property type="entry name" value="SDRFAMILY"/>
</dbReference>
<proteinExistence type="inferred from homology"/>
<dbReference type="OrthoDB" id="5457012at2"/>
<dbReference type="Proteomes" id="UP000198281">
    <property type="component" value="Unassembled WGS sequence"/>
</dbReference>
<evidence type="ECO:0000256" key="1">
    <source>
        <dbReference type="ARBA" id="ARBA00006484"/>
    </source>
</evidence>
<dbReference type="EMBL" id="FZOS01000014">
    <property type="protein sequence ID" value="SNS73670.1"/>
    <property type="molecule type" value="Genomic_DNA"/>
</dbReference>
<dbReference type="RefSeq" id="WP_089220071.1">
    <property type="nucleotide sequence ID" value="NZ_FZOS01000014.1"/>
</dbReference>
<dbReference type="PANTHER" id="PTHR43477">
    <property type="entry name" value="DIHYDROANTICAPSIN 7-DEHYDROGENASE"/>
    <property type="match status" value="1"/>
</dbReference>
<dbReference type="Pfam" id="PF13561">
    <property type="entry name" value="adh_short_C2"/>
    <property type="match status" value="1"/>
</dbReference>
<evidence type="ECO:0000313" key="3">
    <source>
        <dbReference type="EMBL" id="SNS73670.1"/>
    </source>
</evidence>
<dbReference type="CDD" id="cd05233">
    <property type="entry name" value="SDR_c"/>
    <property type="match status" value="1"/>
</dbReference>
<name>A0A239GWZ0_9SPHN</name>
<dbReference type="SUPFAM" id="SSF51735">
    <property type="entry name" value="NAD(P)-binding Rossmann-fold domains"/>
    <property type="match status" value="1"/>
</dbReference>
<dbReference type="InterPro" id="IPR036291">
    <property type="entry name" value="NAD(P)-bd_dom_sf"/>
</dbReference>
<evidence type="ECO:0000313" key="4">
    <source>
        <dbReference type="Proteomes" id="UP000198281"/>
    </source>
</evidence>
<dbReference type="PANTHER" id="PTHR43477:SF1">
    <property type="entry name" value="DIHYDROANTICAPSIN 7-DEHYDROGENASE"/>
    <property type="match status" value="1"/>
</dbReference>
<organism evidence="3 4">
    <name type="scientific">Edaphosphingomonas laterariae</name>
    <dbReference type="NCBI Taxonomy" id="861865"/>
    <lineage>
        <taxon>Bacteria</taxon>
        <taxon>Pseudomonadati</taxon>
        <taxon>Pseudomonadota</taxon>
        <taxon>Alphaproteobacteria</taxon>
        <taxon>Sphingomonadales</taxon>
        <taxon>Rhizorhabdaceae</taxon>
        <taxon>Edaphosphingomonas</taxon>
    </lineage>
</organism>
<keyword evidence="4" id="KW-1185">Reference proteome</keyword>
<dbReference type="FunFam" id="3.40.50.720:FF:000084">
    <property type="entry name" value="Short-chain dehydrogenase reductase"/>
    <property type="match status" value="1"/>
</dbReference>
<sequence>MRLANKLVMVTAAASGMGREGVKAFVREGATVAAVDIDQAGLDALVAEIGPSVKPIQANLLDRDRCRSVVHEAAELLGGLDLLWSHAGIPADGVVEGIDLEALDRTITLNITSTMLIAGEAVGHMRRRGGGAILFTGSTAGLVGSMGSPVYSAEKFAVVGYAKSLAQRFAADNVRVNVVCPGITDTPMLPQFFASGGDPKAFEAKLLASIPLGRPARAVEVANAALFLLSDEAEYITGVALPVDGGYTCR</sequence>
<comment type="similarity">
    <text evidence="1">Belongs to the short-chain dehydrogenases/reductases (SDR) family.</text>
</comment>
<accession>A0A239GWZ0</accession>
<dbReference type="PRINTS" id="PR00081">
    <property type="entry name" value="GDHRDH"/>
</dbReference>
<evidence type="ECO:0000256" key="2">
    <source>
        <dbReference type="ARBA" id="ARBA00023002"/>
    </source>
</evidence>
<keyword evidence="2" id="KW-0560">Oxidoreductase</keyword>
<dbReference type="AlphaFoldDB" id="A0A239GWZ0"/>
<reference evidence="4" key="1">
    <citation type="submission" date="2017-06" db="EMBL/GenBank/DDBJ databases">
        <authorList>
            <person name="Varghese N."/>
            <person name="Submissions S."/>
        </authorList>
    </citation>
    <scope>NUCLEOTIDE SEQUENCE [LARGE SCALE GENOMIC DNA]</scope>
    <source>
        <strain evidence="4">LNB2</strain>
    </source>
</reference>
<dbReference type="Gene3D" id="3.40.50.720">
    <property type="entry name" value="NAD(P)-binding Rossmann-like Domain"/>
    <property type="match status" value="1"/>
</dbReference>
<protein>
    <submittedName>
        <fullName evidence="3">NAD(P)-dependent dehydrogenase, short-chain alcohol dehydrogenase family</fullName>
    </submittedName>
</protein>
<gene>
    <name evidence="3" type="ORF">SAMN06295912_11429</name>
</gene>
<dbReference type="InterPro" id="IPR051122">
    <property type="entry name" value="SDR_DHRS6-like"/>
</dbReference>
<dbReference type="InterPro" id="IPR002347">
    <property type="entry name" value="SDR_fam"/>
</dbReference>
<dbReference type="GO" id="GO:0016491">
    <property type="term" value="F:oxidoreductase activity"/>
    <property type="evidence" value="ECO:0007669"/>
    <property type="project" value="UniProtKB-KW"/>
</dbReference>